<organism evidence="2 3">
    <name type="scientific">Candidatus Woesebacteria bacterium RIFCSPHIGHO2_01_FULL_44_21</name>
    <dbReference type="NCBI Taxonomy" id="1802503"/>
    <lineage>
        <taxon>Bacteria</taxon>
        <taxon>Candidatus Woeseibacteriota</taxon>
    </lineage>
</organism>
<keyword evidence="1" id="KW-0472">Membrane</keyword>
<accession>A0A1F7YYU3</accession>
<dbReference type="Proteomes" id="UP000178870">
    <property type="component" value="Unassembled WGS sequence"/>
</dbReference>
<feature type="transmembrane region" description="Helical" evidence="1">
    <location>
        <begin position="36"/>
        <end position="59"/>
    </location>
</feature>
<reference evidence="2 3" key="1">
    <citation type="journal article" date="2016" name="Nat. Commun.">
        <title>Thousands of microbial genomes shed light on interconnected biogeochemical processes in an aquifer system.</title>
        <authorList>
            <person name="Anantharaman K."/>
            <person name="Brown C.T."/>
            <person name="Hug L.A."/>
            <person name="Sharon I."/>
            <person name="Castelle C.J."/>
            <person name="Probst A.J."/>
            <person name="Thomas B.C."/>
            <person name="Singh A."/>
            <person name="Wilkins M.J."/>
            <person name="Karaoz U."/>
            <person name="Brodie E.L."/>
            <person name="Williams K.H."/>
            <person name="Hubbard S.S."/>
            <person name="Banfield J.F."/>
        </authorList>
    </citation>
    <scope>NUCLEOTIDE SEQUENCE [LARGE SCALE GENOMIC DNA]</scope>
</reference>
<dbReference type="EMBL" id="MGGP01000022">
    <property type="protein sequence ID" value="OGM31645.1"/>
    <property type="molecule type" value="Genomic_DNA"/>
</dbReference>
<evidence type="ECO:0000256" key="1">
    <source>
        <dbReference type="SAM" id="Phobius"/>
    </source>
</evidence>
<comment type="caution">
    <text evidence="2">The sequence shown here is derived from an EMBL/GenBank/DDBJ whole genome shotgun (WGS) entry which is preliminary data.</text>
</comment>
<gene>
    <name evidence="2" type="ORF">A2803_04420</name>
</gene>
<evidence type="ECO:0000313" key="2">
    <source>
        <dbReference type="EMBL" id="OGM31645.1"/>
    </source>
</evidence>
<evidence type="ECO:0000313" key="3">
    <source>
        <dbReference type="Proteomes" id="UP000178870"/>
    </source>
</evidence>
<name>A0A1F7YYU3_9BACT</name>
<keyword evidence="1" id="KW-1133">Transmembrane helix</keyword>
<proteinExistence type="predicted"/>
<sequence>MKLVHQASKEPKSEKVPRELRAPHKKFAIKRRGPSVIVKIVVANVVNVLLLVAIFYLLAQLPVVSKKIKELRSTQLAAQGSADAVIINSEIEKDKEKIDTLTGLLARDQEFIEFVEVVTALKSEGVVTDVIFPGGDPIVSPSLATLGGKGYPIILTFGGSLEAINSGLSRVTALPFILAPQNVELEINQASEENPGGTVLRLGVYLVVNDTFANN</sequence>
<protein>
    <submittedName>
        <fullName evidence="2">Uncharacterized protein</fullName>
    </submittedName>
</protein>
<keyword evidence="1" id="KW-0812">Transmembrane</keyword>
<dbReference type="AlphaFoldDB" id="A0A1F7YYU3"/>